<dbReference type="GO" id="GO:0030170">
    <property type="term" value="F:pyridoxal phosphate binding"/>
    <property type="evidence" value="ECO:0007669"/>
    <property type="project" value="InterPro"/>
</dbReference>
<evidence type="ECO:0000313" key="7">
    <source>
        <dbReference type="EMBL" id="OZI71602.1"/>
    </source>
</evidence>
<proteinExistence type="inferred from homology"/>
<name>A0A261VDH2_9BORD</name>
<comment type="cofactor">
    <cofactor evidence="1">
        <name>pyridoxal 5'-phosphate</name>
        <dbReference type="ChEBI" id="CHEBI:597326"/>
    </cofactor>
</comment>
<dbReference type="FunFam" id="3.40.640.10:FF:000013">
    <property type="entry name" value="4-aminobutyrate aminotransferase"/>
    <property type="match status" value="1"/>
</dbReference>
<dbReference type="OrthoDB" id="3398487at2"/>
<dbReference type="InterPro" id="IPR050103">
    <property type="entry name" value="Class-III_PLP-dep_AT"/>
</dbReference>
<gene>
    <name evidence="7" type="ORF">CAL22_17495</name>
</gene>
<evidence type="ECO:0000313" key="8">
    <source>
        <dbReference type="Proteomes" id="UP000216429"/>
    </source>
</evidence>
<dbReference type="InterPro" id="IPR015421">
    <property type="entry name" value="PyrdxlP-dep_Trfase_major"/>
</dbReference>
<accession>A0A261VDH2</accession>
<keyword evidence="5 6" id="KW-0663">Pyridoxal phosphate</keyword>
<dbReference type="InterPro" id="IPR004632">
    <property type="entry name" value="4NH2But_aminotransferase_bac"/>
</dbReference>
<evidence type="ECO:0000256" key="5">
    <source>
        <dbReference type="ARBA" id="ARBA00022898"/>
    </source>
</evidence>
<evidence type="ECO:0000256" key="2">
    <source>
        <dbReference type="ARBA" id="ARBA00008954"/>
    </source>
</evidence>
<dbReference type="PANTHER" id="PTHR11986">
    <property type="entry name" value="AMINOTRANSFERASE CLASS III"/>
    <property type="match status" value="1"/>
</dbReference>
<dbReference type="RefSeq" id="WP_094815459.1">
    <property type="nucleotide sequence ID" value="NZ_NEVU01000003.1"/>
</dbReference>
<dbReference type="CDD" id="cd00610">
    <property type="entry name" value="OAT_like"/>
    <property type="match status" value="1"/>
</dbReference>
<dbReference type="InterPro" id="IPR015422">
    <property type="entry name" value="PyrdxlP-dep_Trfase_small"/>
</dbReference>
<dbReference type="InterPro" id="IPR049704">
    <property type="entry name" value="Aminotrans_3_PPA_site"/>
</dbReference>
<dbReference type="InterPro" id="IPR015424">
    <property type="entry name" value="PyrdxlP-dep_Trfase"/>
</dbReference>
<dbReference type="Gene3D" id="3.90.1150.10">
    <property type="entry name" value="Aspartate Aminotransferase, domain 1"/>
    <property type="match status" value="1"/>
</dbReference>
<dbReference type="Proteomes" id="UP000216429">
    <property type="component" value="Unassembled WGS sequence"/>
</dbReference>
<reference evidence="8" key="1">
    <citation type="submission" date="2017-05" db="EMBL/GenBank/DDBJ databases">
        <title>Complete and WGS of Bordetella genogroups.</title>
        <authorList>
            <person name="Spilker T."/>
            <person name="Lipuma J."/>
        </authorList>
    </citation>
    <scope>NUCLEOTIDE SEQUENCE [LARGE SCALE GENOMIC DNA]</scope>
    <source>
        <strain evidence="8">AU6712</strain>
    </source>
</reference>
<dbReference type="NCBIfam" id="TIGR00700">
    <property type="entry name" value="GABAtrnsam"/>
    <property type="match status" value="1"/>
</dbReference>
<keyword evidence="3" id="KW-0032">Aminotransferase</keyword>
<dbReference type="PROSITE" id="PS00600">
    <property type="entry name" value="AA_TRANSFER_CLASS_3"/>
    <property type="match status" value="1"/>
</dbReference>
<dbReference type="PIRSF" id="PIRSF000521">
    <property type="entry name" value="Transaminase_4ab_Lys_Orn"/>
    <property type="match status" value="1"/>
</dbReference>
<protein>
    <submittedName>
        <fullName evidence="7">4-aminobutyrate--2-oxoglutarate transaminase</fullName>
    </submittedName>
</protein>
<dbReference type="AlphaFoldDB" id="A0A261VDH2"/>
<dbReference type="GO" id="GO:0034386">
    <property type="term" value="F:4-aminobutyrate:2-oxoglutarate transaminase activity"/>
    <property type="evidence" value="ECO:0007669"/>
    <property type="project" value="InterPro"/>
</dbReference>
<dbReference type="Pfam" id="PF00202">
    <property type="entry name" value="Aminotran_3"/>
    <property type="match status" value="1"/>
</dbReference>
<evidence type="ECO:0000256" key="4">
    <source>
        <dbReference type="ARBA" id="ARBA00022679"/>
    </source>
</evidence>
<dbReference type="GO" id="GO:0042802">
    <property type="term" value="F:identical protein binding"/>
    <property type="evidence" value="ECO:0007669"/>
    <property type="project" value="TreeGrafter"/>
</dbReference>
<keyword evidence="4" id="KW-0808">Transferase</keyword>
<comment type="similarity">
    <text evidence="2 6">Belongs to the class-III pyridoxal-phosphate-dependent aminotransferase family.</text>
</comment>
<organism evidence="7 8">
    <name type="scientific">Bordetella genomosp. 12</name>
    <dbReference type="NCBI Taxonomy" id="463035"/>
    <lineage>
        <taxon>Bacteria</taxon>
        <taxon>Pseudomonadati</taxon>
        <taxon>Pseudomonadota</taxon>
        <taxon>Betaproteobacteria</taxon>
        <taxon>Burkholderiales</taxon>
        <taxon>Alcaligenaceae</taxon>
        <taxon>Bordetella</taxon>
    </lineage>
</organism>
<comment type="caution">
    <text evidence="7">The sequence shown here is derived from an EMBL/GenBank/DDBJ whole genome shotgun (WGS) entry which is preliminary data.</text>
</comment>
<keyword evidence="8" id="KW-1185">Reference proteome</keyword>
<sequence>MQKTNMIDPYPIARGVMTAHPIDVARGEGAVLWGSDGTRYIDFVGGIGVLNIGHCHPAVVEAVGKQVAELTHTAFQVATYAPYMQLASRLNKLVGGGEPYKSVFLTTGAEAVENAIKIARAHTQRSAVVAFSGGFHGRTLLGMSLTGMSEPYKQNFGPFAPDIYHVPFPDASLDCSAERSLAALQNLFDVDVAAVRVAAILIEPIQGDGGFRMAPASFMAALRNLCDEHGIVLICDEIQTGFGRTGSLFAFEQLGVQPDLITVAKSLAGGLPLSGVVGRAKIMDAPLPGGLGGTYGGNPVACAAALAVLDIMEQPTFLPRAQEVGRRLWAGFQQLKDGFNFVGDVRGLGPMVAISITDPGSGAADAAMTQKLLDAAREEGVLAIKCGVKRNVIRCLVPLVVSDAELDEAFDALTRAFQRVC</sequence>
<dbReference type="Gene3D" id="3.40.640.10">
    <property type="entry name" value="Type I PLP-dependent aspartate aminotransferase-like (Major domain)"/>
    <property type="match status" value="1"/>
</dbReference>
<dbReference type="SUPFAM" id="SSF53383">
    <property type="entry name" value="PLP-dependent transferases"/>
    <property type="match status" value="1"/>
</dbReference>
<evidence type="ECO:0000256" key="1">
    <source>
        <dbReference type="ARBA" id="ARBA00001933"/>
    </source>
</evidence>
<dbReference type="EMBL" id="NEVU01000003">
    <property type="protein sequence ID" value="OZI71602.1"/>
    <property type="molecule type" value="Genomic_DNA"/>
</dbReference>
<evidence type="ECO:0000256" key="6">
    <source>
        <dbReference type="RuleBase" id="RU003560"/>
    </source>
</evidence>
<evidence type="ECO:0000256" key="3">
    <source>
        <dbReference type="ARBA" id="ARBA00022576"/>
    </source>
</evidence>
<dbReference type="InterPro" id="IPR005814">
    <property type="entry name" value="Aminotrans_3"/>
</dbReference>
<dbReference type="GO" id="GO:0009448">
    <property type="term" value="P:gamma-aminobutyric acid metabolic process"/>
    <property type="evidence" value="ECO:0007669"/>
    <property type="project" value="InterPro"/>
</dbReference>